<protein>
    <recommendedName>
        <fullName evidence="6">DNA (cytosine-5-)-methyltransferase</fullName>
    </recommendedName>
</protein>
<evidence type="ECO:0000313" key="5">
    <source>
        <dbReference type="Proteomes" id="UP000248423"/>
    </source>
</evidence>
<proteinExistence type="predicted"/>
<dbReference type="InterPro" id="IPR029063">
    <property type="entry name" value="SAM-dependent_MTases_sf"/>
</dbReference>
<name>A0A319ECK6_ASPSB</name>
<keyword evidence="2" id="KW-0808">Transferase</keyword>
<feature type="compositionally biased region" description="Basic and acidic residues" evidence="3">
    <location>
        <begin position="77"/>
        <end position="92"/>
    </location>
</feature>
<feature type="region of interest" description="Disordered" evidence="3">
    <location>
        <begin position="72"/>
        <end position="92"/>
    </location>
</feature>
<keyword evidence="1" id="KW-0489">Methyltransferase</keyword>
<keyword evidence="5" id="KW-1185">Reference proteome</keyword>
<sequence length="92" mass="10595">MEDACRIKHPERGDMLTVRELARIQGFDDDFIFLGPIERQYEEVIQAFPPSIAKKVASVVLDLIREFRCTGLEDGEDGQRPTKRIKTETSRD</sequence>
<dbReference type="OrthoDB" id="5376140at2759"/>
<evidence type="ECO:0000313" key="4">
    <source>
        <dbReference type="EMBL" id="PYI07966.1"/>
    </source>
</evidence>
<dbReference type="AlphaFoldDB" id="A0A319ECK6"/>
<dbReference type="Pfam" id="PF00145">
    <property type="entry name" value="DNA_methylase"/>
    <property type="match status" value="1"/>
</dbReference>
<dbReference type="GO" id="GO:0032259">
    <property type="term" value="P:methylation"/>
    <property type="evidence" value="ECO:0007669"/>
    <property type="project" value="UniProtKB-KW"/>
</dbReference>
<dbReference type="Proteomes" id="UP000248423">
    <property type="component" value="Unassembled WGS sequence"/>
</dbReference>
<dbReference type="SUPFAM" id="SSF53335">
    <property type="entry name" value="S-adenosyl-L-methionine-dependent methyltransferases"/>
    <property type="match status" value="1"/>
</dbReference>
<dbReference type="VEuPathDB" id="FungiDB:BO78DRAFT_417255"/>
<evidence type="ECO:0000256" key="3">
    <source>
        <dbReference type="SAM" id="MobiDB-lite"/>
    </source>
</evidence>
<evidence type="ECO:0000256" key="1">
    <source>
        <dbReference type="ARBA" id="ARBA00022603"/>
    </source>
</evidence>
<organism evidence="4 5">
    <name type="scientific">Aspergillus sclerotiicarbonarius (strain CBS 121057 / IBT 28362)</name>
    <dbReference type="NCBI Taxonomy" id="1448318"/>
    <lineage>
        <taxon>Eukaryota</taxon>
        <taxon>Fungi</taxon>
        <taxon>Dikarya</taxon>
        <taxon>Ascomycota</taxon>
        <taxon>Pezizomycotina</taxon>
        <taxon>Eurotiomycetes</taxon>
        <taxon>Eurotiomycetidae</taxon>
        <taxon>Eurotiales</taxon>
        <taxon>Aspergillaceae</taxon>
        <taxon>Aspergillus</taxon>
        <taxon>Aspergillus subgen. Circumdati</taxon>
    </lineage>
</organism>
<dbReference type="GO" id="GO:0008168">
    <property type="term" value="F:methyltransferase activity"/>
    <property type="evidence" value="ECO:0007669"/>
    <property type="project" value="UniProtKB-KW"/>
</dbReference>
<gene>
    <name evidence="4" type="ORF">BO78DRAFT_417255</name>
</gene>
<dbReference type="EMBL" id="KZ826338">
    <property type="protein sequence ID" value="PYI07966.1"/>
    <property type="molecule type" value="Genomic_DNA"/>
</dbReference>
<dbReference type="Gene3D" id="3.90.120.10">
    <property type="entry name" value="DNA Methylase, subunit A, domain 2"/>
    <property type="match status" value="1"/>
</dbReference>
<reference evidence="4 5" key="1">
    <citation type="submission" date="2018-02" db="EMBL/GenBank/DDBJ databases">
        <title>The genomes of Aspergillus section Nigri reveals drivers in fungal speciation.</title>
        <authorList>
            <consortium name="DOE Joint Genome Institute"/>
            <person name="Vesth T.C."/>
            <person name="Nybo J."/>
            <person name="Theobald S."/>
            <person name="Brandl J."/>
            <person name="Frisvad J.C."/>
            <person name="Nielsen K.F."/>
            <person name="Lyhne E.K."/>
            <person name="Kogle M.E."/>
            <person name="Kuo A."/>
            <person name="Riley R."/>
            <person name="Clum A."/>
            <person name="Nolan M."/>
            <person name="Lipzen A."/>
            <person name="Salamov A."/>
            <person name="Henrissat B."/>
            <person name="Wiebenga A."/>
            <person name="De vries R.P."/>
            <person name="Grigoriev I.V."/>
            <person name="Mortensen U.H."/>
            <person name="Andersen M.R."/>
            <person name="Baker S.E."/>
        </authorList>
    </citation>
    <scope>NUCLEOTIDE SEQUENCE [LARGE SCALE GENOMIC DNA]</scope>
    <source>
        <strain evidence="4 5">CBS 121057</strain>
    </source>
</reference>
<evidence type="ECO:0000256" key="2">
    <source>
        <dbReference type="ARBA" id="ARBA00022679"/>
    </source>
</evidence>
<accession>A0A319ECK6</accession>
<evidence type="ECO:0008006" key="6">
    <source>
        <dbReference type="Google" id="ProtNLM"/>
    </source>
</evidence>
<dbReference type="InterPro" id="IPR001525">
    <property type="entry name" value="C5_MeTfrase"/>
</dbReference>